<accession>A0A5J5GJ76</accession>
<name>A0A5J5GJ76_9RHOB</name>
<dbReference type="Pfam" id="PF13403">
    <property type="entry name" value="Hint_2"/>
    <property type="match status" value="1"/>
</dbReference>
<dbReference type="InterPro" id="IPR028992">
    <property type="entry name" value="Hedgehog/Intein_dom"/>
</dbReference>
<evidence type="ECO:0000259" key="1">
    <source>
        <dbReference type="Pfam" id="PF13403"/>
    </source>
</evidence>
<keyword evidence="3" id="KW-1185">Reference proteome</keyword>
<dbReference type="AlphaFoldDB" id="A0A5J5GJ76"/>
<organism evidence="2 3">
    <name type="scientific">Histidinibacterium aquaticum</name>
    <dbReference type="NCBI Taxonomy" id="2613962"/>
    <lineage>
        <taxon>Bacteria</taxon>
        <taxon>Pseudomonadati</taxon>
        <taxon>Pseudomonadota</taxon>
        <taxon>Alphaproteobacteria</taxon>
        <taxon>Rhodobacterales</taxon>
        <taxon>Paracoccaceae</taxon>
        <taxon>Histidinibacterium</taxon>
    </lineage>
</organism>
<feature type="domain" description="Hedgehog/Intein (Hint)" evidence="1">
    <location>
        <begin position="61"/>
        <end position="189"/>
    </location>
</feature>
<proteinExistence type="predicted"/>
<gene>
    <name evidence="2" type="ORF">F3S47_12485</name>
</gene>
<dbReference type="InterPro" id="IPR036844">
    <property type="entry name" value="Hint_dom_sf"/>
</dbReference>
<sequence>MPQYCREVLQNRSRESCPLLLKHAGDTAMYRWIAETTDRRENERTGPETEYRLEPGTAGILAGTKVATGRGWTAVENLKSGDEVLTFDGGLQRLRGVHVFDVWAGAENDVDLWPLRVPEGALGNREEITILPGQAVLIESDIAEDVFGDPFALLPAAALEMYRGISRVKPTRSVRIVTLDFESGREEIVFGNLGALFHVPVGGSMLQAAMAEARYQVLSMGEADALVEALIAEEGFTPTETSQASFAVA</sequence>
<dbReference type="EMBL" id="VYQE01000003">
    <property type="protein sequence ID" value="KAA9008299.1"/>
    <property type="molecule type" value="Genomic_DNA"/>
</dbReference>
<comment type="caution">
    <text evidence="2">The sequence shown here is derived from an EMBL/GenBank/DDBJ whole genome shotgun (WGS) entry which is preliminary data.</text>
</comment>
<evidence type="ECO:0000313" key="3">
    <source>
        <dbReference type="Proteomes" id="UP000326554"/>
    </source>
</evidence>
<dbReference type="Proteomes" id="UP000326554">
    <property type="component" value="Unassembled WGS sequence"/>
</dbReference>
<protein>
    <recommendedName>
        <fullName evidence="1">Hedgehog/Intein (Hint) domain-containing protein</fullName>
    </recommendedName>
</protein>
<reference evidence="2 3" key="1">
    <citation type="submission" date="2019-09" db="EMBL/GenBank/DDBJ databases">
        <authorList>
            <person name="Park J.-S."/>
            <person name="Choi H.-J."/>
        </authorList>
    </citation>
    <scope>NUCLEOTIDE SEQUENCE [LARGE SCALE GENOMIC DNA]</scope>
    <source>
        <strain evidence="2 3">176SS1-4</strain>
    </source>
</reference>
<dbReference type="SUPFAM" id="SSF51294">
    <property type="entry name" value="Hedgehog/intein (Hint) domain"/>
    <property type="match status" value="1"/>
</dbReference>
<evidence type="ECO:0000313" key="2">
    <source>
        <dbReference type="EMBL" id="KAA9008299.1"/>
    </source>
</evidence>